<name>A0A1W1GTG0_9GAMM</name>
<evidence type="ECO:0000313" key="3">
    <source>
        <dbReference type="Proteomes" id="UP000191133"/>
    </source>
</evidence>
<protein>
    <submittedName>
        <fullName evidence="2">Uncharacterized protein</fullName>
    </submittedName>
</protein>
<organism evidence="2 3">
    <name type="scientific">Stenotrophomonas indicatrix</name>
    <dbReference type="NCBI Taxonomy" id="2045451"/>
    <lineage>
        <taxon>Bacteria</taxon>
        <taxon>Pseudomonadati</taxon>
        <taxon>Pseudomonadota</taxon>
        <taxon>Gammaproteobacteria</taxon>
        <taxon>Lysobacterales</taxon>
        <taxon>Lysobacteraceae</taxon>
        <taxon>Stenotrophomonas</taxon>
    </lineage>
</organism>
<dbReference type="AlphaFoldDB" id="A0A1W1GTG0"/>
<dbReference type="InterPro" id="IPR046559">
    <property type="entry name" value="DUF6713"/>
</dbReference>
<feature type="transmembrane region" description="Helical" evidence="1">
    <location>
        <begin position="65"/>
        <end position="85"/>
    </location>
</feature>
<feature type="transmembrane region" description="Helical" evidence="1">
    <location>
        <begin position="35"/>
        <end position="53"/>
    </location>
</feature>
<dbReference type="EMBL" id="FWEU01000001">
    <property type="protein sequence ID" value="SLM22640.1"/>
    <property type="molecule type" value="Genomic_DNA"/>
</dbReference>
<dbReference type="RefSeq" id="WP_080148374.1">
    <property type="nucleotide sequence ID" value="NZ_FWEU01000001.1"/>
</dbReference>
<keyword evidence="1" id="KW-0812">Transmembrane</keyword>
<dbReference type="Pfam" id="PF20460">
    <property type="entry name" value="DUF6713"/>
    <property type="match status" value="1"/>
</dbReference>
<proteinExistence type="predicted"/>
<evidence type="ECO:0000256" key="1">
    <source>
        <dbReference type="SAM" id="Phobius"/>
    </source>
</evidence>
<accession>A0A1W1GTG0</accession>
<keyword evidence="1" id="KW-0472">Membrane</keyword>
<dbReference type="Proteomes" id="UP000191133">
    <property type="component" value="Unassembled WGS sequence"/>
</dbReference>
<gene>
    <name evidence="2" type="ORF">SAMN04488690_0308</name>
</gene>
<feature type="transmembrane region" description="Helical" evidence="1">
    <location>
        <begin position="91"/>
        <end position="112"/>
    </location>
</feature>
<sequence length="117" mass="12817">MERWYLATMMSLLLHQIDAAFWQKWRMFQVPGGVQGFLLFNLLAIGVLLHGYRQVVLGLGSARRYALLCGALGIGTALIHAGFAAAGRGEFHLPLSLLTLLACLVSGSGLLLHSRRR</sequence>
<reference evidence="3" key="1">
    <citation type="submission" date="2016-10" db="EMBL/GenBank/DDBJ databases">
        <authorList>
            <person name="Varghese N."/>
        </authorList>
    </citation>
    <scope>NUCLEOTIDE SEQUENCE [LARGE SCALE GENOMIC DNA]</scope>
    <source>
        <strain evidence="3">92MFCol6.1</strain>
    </source>
</reference>
<keyword evidence="1" id="KW-1133">Transmembrane helix</keyword>
<evidence type="ECO:0000313" key="2">
    <source>
        <dbReference type="EMBL" id="SLM22640.1"/>
    </source>
</evidence>